<protein>
    <submittedName>
        <fullName evidence="4">Uncharacterized protein</fullName>
    </submittedName>
</protein>
<reference evidence="4" key="1">
    <citation type="submission" date="2022-11" db="UniProtKB">
        <authorList>
            <consortium name="WormBaseParasite"/>
        </authorList>
    </citation>
    <scope>IDENTIFICATION</scope>
</reference>
<dbReference type="AlphaFoldDB" id="A0A915KH97"/>
<dbReference type="Proteomes" id="UP000887565">
    <property type="component" value="Unplaced"/>
</dbReference>
<evidence type="ECO:0000256" key="2">
    <source>
        <dbReference type="SAM" id="SignalP"/>
    </source>
</evidence>
<feature type="compositionally biased region" description="Basic residues" evidence="1">
    <location>
        <begin position="107"/>
        <end position="123"/>
    </location>
</feature>
<name>A0A915KH97_ROMCU</name>
<keyword evidence="3" id="KW-1185">Reference proteome</keyword>
<feature type="signal peptide" evidence="2">
    <location>
        <begin position="1"/>
        <end position="16"/>
    </location>
</feature>
<sequence length="123" mass="14103">MPIISLIILLISDVIASPLITRNICRLRIKEKVFWPKGCLPAKVLVQECRGGCSSSTFLDMPDVIRVQDEVEEEENLVYRQKSRGSCCRSIGEMEKVRMFISNKKDFKQKKQKTKPKTKNKGT</sequence>
<feature type="region of interest" description="Disordered" evidence="1">
    <location>
        <begin position="104"/>
        <end position="123"/>
    </location>
</feature>
<evidence type="ECO:0000313" key="3">
    <source>
        <dbReference type="Proteomes" id="UP000887565"/>
    </source>
</evidence>
<keyword evidence="2" id="KW-0732">Signal</keyword>
<accession>A0A915KH97</accession>
<dbReference type="WBParaSite" id="nRc.2.0.1.t38208-RA">
    <property type="protein sequence ID" value="nRc.2.0.1.t38208-RA"/>
    <property type="gene ID" value="nRc.2.0.1.g38208"/>
</dbReference>
<organism evidence="3 4">
    <name type="scientific">Romanomermis culicivorax</name>
    <name type="common">Nematode worm</name>
    <dbReference type="NCBI Taxonomy" id="13658"/>
    <lineage>
        <taxon>Eukaryota</taxon>
        <taxon>Metazoa</taxon>
        <taxon>Ecdysozoa</taxon>
        <taxon>Nematoda</taxon>
        <taxon>Enoplea</taxon>
        <taxon>Dorylaimia</taxon>
        <taxon>Mermithida</taxon>
        <taxon>Mermithoidea</taxon>
        <taxon>Mermithidae</taxon>
        <taxon>Romanomermis</taxon>
    </lineage>
</organism>
<evidence type="ECO:0000256" key="1">
    <source>
        <dbReference type="SAM" id="MobiDB-lite"/>
    </source>
</evidence>
<evidence type="ECO:0000313" key="4">
    <source>
        <dbReference type="WBParaSite" id="nRc.2.0.1.t38208-RA"/>
    </source>
</evidence>
<proteinExistence type="predicted"/>
<feature type="chain" id="PRO_5037754879" evidence="2">
    <location>
        <begin position="17"/>
        <end position="123"/>
    </location>
</feature>